<dbReference type="InterPro" id="IPR050982">
    <property type="entry name" value="Auxin_biosynth/cation_transpt"/>
</dbReference>
<evidence type="ECO:0000256" key="1">
    <source>
        <dbReference type="ARBA" id="ARBA00023002"/>
    </source>
</evidence>
<keyword evidence="1" id="KW-0560">Oxidoreductase</keyword>
<dbReference type="AlphaFoldDB" id="V9KIJ3"/>
<evidence type="ECO:0000313" key="3">
    <source>
        <dbReference type="EMBL" id="AFO97867.1"/>
    </source>
</evidence>
<dbReference type="CTD" id="80020"/>
<dbReference type="SUPFAM" id="SSF51905">
    <property type="entry name" value="FAD/NAD(P)-binding domain"/>
    <property type="match status" value="1"/>
</dbReference>
<dbReference type="RefSeq" id="XP_042201054.1">
    <property type="nucleotide sequence ID" value="XM_042345120.1"/>
</dbReference>
<dbReference type="GO" id="GO:0036503">
    <property type="term" value="P:ERAD pathway"/>
    <property type="evidence" value="ECO:0007669"/>
    <property type="project" value="TreeGrafter"/>
</dbReference>
<dbReference type="FunFam" id="3.50.50.60:FF:000300">
    <property type="entry name" value="FAD-dependent oxidoreductase domain-containing 2"/>
    <property type="match status" value="1"/>
</dbReference>
<dbReference type="InterPro" id="IPR036188">
    <property type="entry name" value="FAD/NAD-bd_sf"/>
</dbReference>
<proteinExistence type="evidence at transcript level"/>
<dbReference type="GO" id="GO:0004497">
    <property type="term" value="F:monooxygenase activity"/>
    <property type="evidence" value="ECO:0007669"/>
    <property type="project" value="TreeGrafter"/>
</dbReference>
<dbReference type="Pfam" id="PF13738">
    <property type="entry name" value="Pyr_redox_3"/>
    <property type="match status" value="1"/>
</dbReference>
<feature type="signal peptide" evidence="2">
    <location>
        <begin position="1"/>
        <end position="24"/>
    </location>
</feature>
<name>V9KIJ3_CALMI</name>
<keyword evidence="2" id="KW-0732">Signal</keyword>
<dbReference type="PANTHER" id="PTHR43539:SF23">
    <property type="entry name" value="FAD-DEPENDENT OXIDOREDUCTASE DOMAIN-CONTAINING PROTEIN 2"/>
    <property type="match status" value="1"/>
</dbReference>
<feature type="chain" id="PRO_5004778240" evidence="2">
    <location>
        <begin position="25"/>
        <end position="639"/>
    </location>
</feature>
<protein>
    <submittedName>
        <fullName evidence="3">FAD-dependent oxidoreductase domain-containing 2</fullName>
    </submittedName>
</protein>
<sequence>MGSGRARWVLCAPVVLSVLALCGGVPPTGDLLLEYCVIGAGPAGLQMAYFLQRSQRHYLVLERSNISGSFFTRYPRHRRLISINKRYTGKANREFNLRHDWNSLLSHDQRLLFRRYSTEFFPHADTMLSYLNDYSRLLELKVRYNTEVTGVQVGQGPEAWHGHYYYLTDQNHQRYRCNVLLVATGMWVPNTSHFPGEQYLEGYEDVSVNPEDFAGQSVLILGRGNAAFETADNMVGHTNFIHMLSRSRVRLAWNTHYVGDIRAVNNALLDTYQLKSLDGQLERSLDNIRIERDKQGRLHLSLSRGSEQSNVSEEATGSEGTRIDNVAIREPYHRIIRCLGWKFDFSIFGNDTKPQVGSGRRRKYPVVSASYESQPGMFVIGTAAHSIDYRKSAGGFIHGFRYTTRAVHRLLDHRYHGVDWPATALPISQLTNAITKRVNEASGLYQMFSVLADVVLIQKNGTQFEYLEEYPIGALPDLQENTGKRVEQGLFVINLEYGNNFSRPDSDIFSLNRAVGEPRHAWLSNFLHPVIYYYTRLPTELEMRYRPHHWSLPRPRYIHHIVEDFLTDWTAANSHILPLRRFLENCLGTDLRSFFAESCFKFALTSQHVPPFCRGGYLEQRGLMGDNIPRAPASDLHEQ</sequence>
<accession>V9KIJ3</accession>
<dbReference type="Gene3D" id="3.50.50.60">
    <property type="entry name" value="FAD/NAD(P)-binding domain"/>
    <property type="match status" value="2"/>
</dbReference>
<dbReference type="GO" id="GO:0050660">
    <property type="term" value="F:flavin adenine dinucleotide binding"/>
    <property type="evidence" value="ECO:0007669"/>
    <property type="project" value="TreeGrafter"/>
</dbReference>
<dbReference type="OrthoDB" id="66881at2759"/>
<dbReference type="KEGG" id="cmk:103189670"/>
<evidence type="ECO:0000256" key="2">
    <source>
        <dbReference type="SAM" id="SignalP"/>
    </source>
</evidence>
<organism evidence="3">
    <name type="scientific">Callorhinchus milii</name>
    <name type="common">Ghost shark</name>
    <dbReference type="NCBI Taxonomy" id="7868"/>
    <lineage>
        <taxon>Eukaryota</taxon>
        <taxon>Metazoa</taxon>
        <taxon>Chordata</taxon>
        <taxon>Craniata</taxon>
        <taxon>Vertebrata</taxon>
        <taxon>Chondrichthyes</taxon>
        <taxon>Holocephali</taxon>
        <taxon>Chimaeriformes</taxon>
        <taxon>Callorhinchidae</taxon>
        <taxon>Callorhinchus</taxon>
    </lineage>
</organism>
<dbReference type="PANTHER" id="PTHR43539">
    <property type="entry name" value="FLAVIN-BINDING MONOOXYGENASE-LIKE PROTEIN (AFU_ORTHOLOGUE AFUA_4G09220)"/>
    <property type="match status" value="1"/>
</dbReference>
<dbReference type="GO" id="GO:0005788">
    <property type="term" value="C:endoplasmic reticulum lumen"/>
    <property type="evidence" value="ECO:0007669"/>
    <property type="project" value="TreeGrafter"/>
</dbReference>
<dbReference type="GeneID" id="103189670"/>
<dbReference type="EMBL" id="JW865350">
    <property type="protein sequence ID" value="AFO97867.1"/>
    <property type="molecule type" value="mRNA"/>
</dbReference>
<reference evidence="3" key="1">
    <citation type="journal article" date="2014" name="Nature">
        <title>Elephant shark genome provides unique insights into gnathostome evolution.</title>
        <authorList>
            <consortium name="International Elephant Shark Genome Sequencing Consortium"/>
            <person name="Venkatesh B."/>
            <person name="Lee A.P."/>
            <person name="Ravi V."/>
            <person name="Maurya A.K."/>
            <person name="Lian M.M."/>
            <person name="Swann J.B."/>
            <person name="Ohta Y."/>
            <person name="Flajnik M.F."/>
            <person name="Sutoh Y."/>
            <person name="Kasahara M."/>
            <person name="Hoon S."/>
            <person name="Gangu V."/>
            <person name="Roy S.W."/>
            <person name="Irimia M."/>
            <person name="Korzh V."/>
            <person name="Kondrychyn I."/>
            <person name="Lim Z.W."/>
            <person name="Tay B.H."/>
            <person name="Tohari S."/>
            <person name="Kong K.W."/>
            <person name="Ho S."/>
            <person name="Lorente-Galdos B."/>
            <person name="Quilez J."/>
            <person name="Marques-Bonet T."/>
            <person name="Raney B.J."/>
            <person name="Ingham P.W."/>
            <person name="Tay A."/>
            <person name="Hillier L.W."/>
            <person name="Minx P."/>
            <person name="Boehm T."/>
            <person name="Wilson R.K."/>
            <person name="Brenner S."/>
            <person name="Warren W.C."/>
        </authorList>
    </citation>
    <scope>NUCLEOTIDE SEQUENCE</scope>
    <source>
        <tissue evidence="3">Ovary</tissue>
    </source>
</reference>